<dbReference type="InterPro" id="IPR023385">
    <property type="entry name" value="YopX-like_C"/>
</dbReference>
<evidence type="ECO:0000313" key="2">
    <source>
        <dbReference type="EMBL" id="QDR72772.1"/>
    </source>
</evidence>
<organism evidence="2 3">
    <name type="scientific">Limosilactobacillus reuteri</name>
    <name type="common">Lactobacillus reuteri</name>
    <dbReference type="NCBI Taxonomy" id="1598"/>
    <lineage>
        <taxon>Bacteria</taxon>
        <taxon>Bacillati</taxon>
        <taxon>Bacillota</taxon>
        <taxon>Bacilli</taxon>
        <taxon>Lactobacillales</taxon>
        <taxon>Lactobacillaceae</taxon>
        <taxon>Limosilactobacillus</taxon>
    </lineage>
</organism>
<dbReference type="SUPFAM" id="SSF159006">
    <property type="entry name" value="YopX-like"/>
    <property type="match status" value="1"/>
</dbReference>
<dbReference type="Proteomes" id="UP000316394">
    <property type="component" value="Chromosome"/>
</dbReference>
<dbReference type="AlphaFoldDB" id="A0A517D5Z6"/>
<evidence type="ECO:0000313" key="3">
    <source>
        <dbReference type="Proteomes" id="UP000316394"/>
    </source>
</evidence>
<evidence type="ECO:0000259" key="1">
    <source>
        <dbReference type="Pfam" id="PF09643"/>
    </source>
</evidence>
<proteinExistence type="predicted"/>
<dbReference type="EMBL" id="CP041676">
    <property type="protein sequence ID" value="QDR72772.1"/>
    <property type="molecule type" value="Genomic_DNA"/>
</dbReference>
<name>A0A517D5Z6_LIMRT</name>
<reference evidence="2 3" key="1">
    <citation type="submission" date="2019-07" db="EMBL/GenBank/DDBJ databases">
        <title>Gastrointestinal microbiota of Peromyscus leucopus, the white-footed mouse.</title>
        <authorList>
            <person name="Milovic A."/>
            <person name="Bassam K."/>
            <person name="Barbour A.G."/>
        </authorList>
    </citation>
    <scope>NUCLEOTIDE SEQUENCE [LARGE SCALE GENOMIC DNA]</scope>
    <source>
        <strain evidence="2 3">LL7</strain>
    </source>
</reference>
<gene>
    <name evidence="2" type="ORF">FOD75_06570</name>
</gene>
<feature type="domain" description="YopX protein" evidence="1">
    <location>
        <begin position="11"/>
        <end position="102"/>
    </location>
</feature>
<sequence>MLIIMKNIRFRKYDHLNSGFAYSHRLDGGSTTTFDFDMTYNSKNWIGSHRHQLMQYTGVTDRTGRPIFEGDIVSIENGTHQKMCVYFDHGKFVPVYKYQSRELQIVGNVFDEE</sequence>
<accession>A0A517D5Z6</accession>
<protein>
    <recommendedName>
        <fullName evidence="1">YopX protein domain-containing protein</fullName>
    </recommendedName>
</protein>
<dbReference type="InterPro" id="IPR019096">
    <property type="entry name" value="YopX_protein"/>
</dbReference>
<dbReference type="Gene3D" id="2.30.30.290">
    <property type="entry name" value="YopX-like domains"/>
    <property type="match status" value="1"/>
</dbReference>
<dbReference type="Pfam" id="PF09643">
    <property type="entry name" value="YopX"/>
    <property type="match status" value="1"/>
</dbReference>